<dbReference type="EMBL" id="CP018099">
    <property type="protein sequence ID" value="APF19004.1"/>
    <property type="molecule type" value="Genomic_DNA"/>
</dbReference>
<dbReference type="KEGG" id="caby:Cabys_2255"/>
<dbReference type="AlphaFoldDB" id="A0A1J1C9C6"/>
<dbReference type="Proteomes" id="UP000183868">
    <property type="component" value="Chromosome"/>
</dbReference>
<gene>
    <name evidence="1" type="ORF">Cabys_2255</name>
</gene>
<organism evidence="1 2">
    <name type="scientific">Caldithrix abyssi DSM 13497</name>
    <dbReference type="NCBI Taxonomy" id="880073"/>
    <lineage>
        <taxon>Bacteria</taxon>
        <taxon>Pseudomonadati</taxon>
        <taxon>Calditrichota</taxon>
        <taxon>Calditrichia</taxon>
        <taxon>Calditrichales</taxon>
        <taxon>Calditrichaceae</taxon>
        <taxon>Caldithrix</taxon>
    </lineage>
</organism>
<evidence type="ECO:0000313" key="2">
    <source>
        <dbReference type="Proteomes" id="UP000183868"/>
    </source>
</evidence>
<accession>A0A1J1C9C6</accession>
<sequence>MHATGSSKLFYPLRCGQMVKNGNEKAFERQKIKKAVKGR</sequence>
<protein>
    <submittedName>
        <fullName evidence="1">Uncharacterized protein</fullName>
    </submittedName>
</protein>
<name>A0A1J1C9C6_CALAY</name>
<evidence type="ECO:0000313" key="1">
    <source>
        <dbReference type="EMBL" id="APF19004.1"/>
    </source>
</evidence>
<reference evidence="1 2" key="1">
    <citation type="submission" date="2016-11" db="EMBL/GenBank/DDBJ databases">
        <title>Genomic analysis of Caldithrix abyssi and proposal of a novel bacterial phylum Caldithrichaeota.</title>
        <authorList>
            <person name="Kublanov I."/>
            <person name="Sigalova O."/>
            <person name="Gavrilov S."/>
            <person name="Lebedinsky A."/>
            <person name="Ivanova N."/>
            <person name="Daum C."/>
            <person name="Reddy T."/>
            <person name="Klenk H.P."/>
            <person name="Goker M."/>
            <person name="Reva O."/>
            <person name="Miroshnichenko M."/>
            <person name="Kyprides N."/>
            <person name="Woyke T."/>
            <person name="Gelfand M."/>
        </authorList>
    </citation>
    <scope>NUCLEOTIDE SEQUENCE [LARGE SCALE GENOMIC DNA]</scope>
    <source>
        <strain evidence="1 2">LF13</strain>
    </source>
</reference>
<proteinExistence type="predicted"/>